<keyword evidence="1" id="KW-1133">Transmembrane helix</keyword>
<name>A0ABV4UEB2_9RHOO</name>
<keyword evidence="3" id="KW-1185">Reference proteome</keyword>
<organism evidence="2 3">
    <name type="scientific">Dentiradicibacter hellwigii</name>
    <dbReference type="NCBI Taxonomy" id="3149053"/>
    <lineage>
        <taxon>Bacteria</taxon>
        <taxon>Pseudomonadati</taxon>
        <taxon>Pseudomonadota</taxon>
        <taxon>Betaproteobacteria</taxon>
        <taxon>Rhodocyclales</taxon>
        <taxon>Rhodocyclaceae</taxon>
        <taxon>Dentiradicibacter</taxon>
    </lineage>
</organism>
<proteinExistence type="predicted"/>
<evidence type="ECO:0000256" key="1">
    <source>
        <dbReference type="SAM" id="Phobius"/>
    </source>
</evidence>
<gene>
    <name evidence="2" type="ORF">ABCS64_06520</name>
</gene>
<sequence length="150" mass="17474">MNERTKFYIQPYIGTNAIRFGMTPAEVAQLLGPSETESTNHQGKAVEFRSFMNVAYSDKMQVDHIGFGRQMQEIYLEEINIFSDESRSVLRKLISLDHEVFLYFGFLFFFKLGISLTGFHDNDENNKALALFTRGHWDSRKPKMRPFMLS</sequence>
<dbReference type="RefSeq" id="WP_418891065.1">
    <property type="nucleotide sequence ID" value="NZ_JBEUWX010000002.1"/>
</dbReference>
<dbReference type="EMBL" id="JBEUWX010000002">
    <property type="protein sequence ID" value="MFA9949973.1"/>
    <property type="molecule type" value="Genomic_DNA"/>
</dbReference>
<comment type="caution">
    <text evidence="2">The sequence shown here is derived from an EMBL/GenBank/DDBJ whole genome shotgun (WGS) entry which is preliminary data.</text>
</comment>
<keyword evidence="1" id="KW-0472">Membrane</keyword>
<reference evidence="3" key="1">
    <citation type="submission" date="2024-06" db="EMBL/GenBank/DDBJ databases">
        <title>Radixoralia hellwigii gen. nov., sp nov., isolated from a root canal in the human oral cavity.</title>
        <authorList>
            <person name="Bartsch S."/>
            <person name="Wittmer A."/>
            <person name="Schulz A.-K."/>
            <person name="Neumann-Schaal M."/>
            <person name="Wolf J."/>
            <person name="Gronow S."/>
            <person name="Tennert C."/>
            <person name="Haecker G."/>
            <person name="Cieplik F."/>
            <person name="Al-Ahmad A."/>
        </authorList>
    </citation>
    <scope>NUCLEOTIDE SEQUENCE [LARGE SCALE GENOMIC DNA]</scope>
    <source>
        <strain evidence="3">Wk13</strain>
    </source>
</reference>
<dbReference type="Proteomes" id="UP001574673">
    <property type="component" value="Unassembled WGS sequence"/>
</dbReference>
<evidence type="ECO:0000313" key="2">
    <source>
        <dbReference type="EMBL" id="MFA9949973.1"/>
    </source>
</evidence>
<protein>
    <submittedName>
        <fullName evidence="2">Uncharacterized protein</fullName>
    </submittedName>
</protein>
<accession>A0ABV4UEB2</accession>
<feature type="transmembrane region" description="Helical" evidence="1">
    <location>
        <begin position="100"/>
        <end position="119"/>
    </location>
</feature>
<evidence type="ECO:0000313" key="3">
    <source>
        <dbReference type="Proteomes" id="UP001574673"/>
    </source>
</evidence>
<keyword evidence="1" id="KW-0812">Transmembrane</keyword>